<name>A0A3B0YQM9_9ZZZZ</name>
<gene>
    <name evidence="1" type="ORF">MNBD_GAMMA12-3610</name>
</gene>
<dbReference type="GO" id="GO:0002143">
    <property type="term" value="P:tRNA wobble position uridine thiolation"/>
    <property type="evidence" value="ECO:0007669"/>
    <property type="project" value="InterPro"/>
</dbReference>
<dbReference type="Pfam" id="PF04077">
    <property type="entry name" value="DsrH"/>
    <property type="match status" value="1"/>
</dbReference>
<dbReference type="GO" id="GO:1990228">
    <property type="term" value="C:sulfurtransferase complex"/>
    <property type="evidence" value="ECO:0007669"/>
    <property type="project" value="TreeGrafter"/>
</dbReference>
<sequence length="101" mass="10941">MSMLHTVNKSPFNHDTLTSCLKCAQPGSTILLIEDGVYGAREGTKFSNDIKAAMQSVKVVALTPDLDARGANSKLIDGIEQVDYAGFVKLSTEHDTVQSWL</sequence>
<proteinExistence type="predicted"/>
<dbReference type="EMBL" id="UOFL01000012">
    <property type="protein sequence ID" value="VAW71174.1"/>
    <property type="molecule type" value="Genomic_DNA"/>
</dbReference>
<protein>
    <submittedName>
        <fullName evidence="1">tRNA 5-methylaminomethyl-2-thiouridine synthase subunit TusB</fullName>
    </submittedName>
</protein>
<organism evidence="1">
    <name type="scientific">hydrothermal vent metagenome</name>
    <dbReference type="NCBI Taxonomy" id="652676"/>
    <lineage>
        <taxon>unclassified sequences</taxon>
        <taxon>metagenomes</taxon>
        <taxon>ecological metagenomes</taxon>
    </lineage>
</organism>
<reference evidence="1" key="1">
    <citation type="submission" date="2018-06" db="EMBL/GenBank/DDBJ databases">
        <authorList>
            <person name="Zhirakovskaya E."/>
        </authorList>
    </citation>
    <scope>NUCLEOTIDE SEQUENCE</scope>
</reference>
<dbReference type="AlphaFoldDB" id="A0A3B0YQM9"/>
<dbReference type="PANTHER" id="PTHR37526">
    <property type="entry name" value="PROTEIN TUSB"/>
    <property type="match status" value="1"/>
</dbReference>
<dbReference type="Gene3D" id="3.40.1260.10">
    <property type="entry name" value="DsrEFH-like"/>
    <property type="match status" value="1"/>
</dbReference>
<dbReference type="InterPro" id="IPR007215">
    <property type="entry name" value="Sulphur_relay_TusB/DsrH"/>
</dbReference>
<dbReference type="InterPro" id="IPR027396">
    <property type="entry name" value="DsrEFH-like"/>
</dbReference>
<evidence type="ECO:0000313" key="1">
    <source>
        <dbReference type="EMBL" id="VAW71174.1"/>
    </source>
</evidence>
<dbReference type="SUPFAM" id="SSF75169">
    <property type="entry name" value="DsrEFH-like"/>
    <property type="match status" value="1"/>
</dbReference>
<dbReference type="NCBIfam" id="TIGR03011">
    <property type="entry name" value="sulf_tusB_dsrH"/>
    <property type="match status" value="1"/>
</dbReference>
<accession>A0A3B0YQM9</accession>
<dbReference type="PANTHER" id="PTHR37526:SF1">
    <property type="entry name" value="PROTEIN TUSB"/>
    <property type="match status" value="1"/>
</dbReference>